<comment type="caution">
    <text evidence="2">The sequence shown here is derived from an EMBL/GenBank/DDBJ whole genome shotgun (WGS) entry which is preliminary data.</text>
</comment>
<evidence type="ECO:0000256" key="1">
    <source>
        <dbReference type="SAM" id="Phobius"/>
    </source>
</evidence>
<protein>
    <submittedName>
        <fullName evidence="2">Uncharacterized protein</fullName>
    </submittedName>
</protein>
<dbReference type="AlphaFoldDB" id="A0A0R2P080"/>
<name>A0A0R2P080_9LACO</name>
<keyword evidence="1" id="KW-0812">Transmembrane</keyword>
<dbReference type="RefSeq" id="WP_024625711.1">
    <property type="nucleotide sequence ID" value="NZ_AYGX02000019.1"/>
</dbReference>
<gene>
    <name evidence="2" type="ORF">DY78_GL001467</name>
</gene>
<proteinExistence type="predicted"/>
<accession>A0A0R2P080</accession>
<feature type="transmembrane region" description="Helical" evidence="1">
    <location>
        <begin position="33"/>
        <end position="57"/>
    </location>
</feature>
<dbReference type="Proteomes" id="UP000050920">
    <property type="component" value="Unassembled WGS sequence"/>
</dbReference>
<sequence>MEITIDLIIGTSAILMLLCWFLAVHYFRVPQKWLAIIWLVAGIIFAGLMGFFIYAAIPLWTSI</sequence>
<organism evidence="2 3">
    <name type="scientific">Lactiplantibacillus fabifermentans DSM 21115</name>
    <dbReference type="NCBI Taxonomy" id="1413187"/>
    <lineage>
        <taxon>Bacteria</taxon>
        <taxon>Bacillati</taxon>
        <taxon>Bacillota</taxon>
        <taxon>Bacilli</taxon>
        <taxon>Lactobacillales</taxon>
        <taxon>Lactobacillaceae</taxon>
        <taxon>Lactiplantibacillus</taxon>
    </lineage>
</organism>
<dbReference type="EMBL" id="AYGX02000019">
    <property type="protein sequence ID" value="KRO29059.1"/>
    <property type="molecule type" value="Genomic_DNA"/>
</dbReference>
<evidence type="ECO:0000313" key="3">
    <source>
        <dbReference type="Proteomes" id="UP000050920"/>
    </source>
</evidence>
<keyword evidence="1" id="KW-1133">Transmembrane helix</keyword>
<keyword evidence="3" id="KW-1185">Reference proteome</keyword>
<feature type="transmembrane region" description="Helical" evidence="1">
    <location>
        <begin position="7"/>
        <end position="27"/>
    </location>
</feature>
<reference evidence="2 3" key="1">
    <citation type="journal article" date="2015" name="Genome Announc.">
        <title>Expanding the biotechnology potential of lactobacilli through comparative genomics of 213 strains and associated genera.</title>
        <authorList>
            <person name="Sun Z."/>
            <person name="Harris H.M."/>
            <person name="McCann A."/>
            <person name="Guo C."/>
            <person name="Argimon S."/>
            <person name="Zhang W."/>
            <person name="Yang X."/>
            <person name="Jeffery I.B."/>
            <person name="Cooney J.C."/>
            <person name="Kagawa T.F."/>
            <person name="Liu W."/>
            <person name="Song Y."/>
            <person name="Salvetti E."/>
            <person name="Wrobel A."/>
            <person name="Rasinkangas P."/>
            <person name="Parkhill J."/>
            <person name="Rea M.C."/>
            <person name="O'Sullivan O."/>
            <person name="Ritari J."/>
            <person name="Douillard F.P."/>
            <person name="Paul Ross R."/>
            <person name="Yang R."/>
            <person name="Briner A.E."/>
            <person name="Felis G.E."/>
            <person name="de Vos W.M."/>
            <person name="Barrangou R."/>
            <person name="Klaenhammer T.R."/>
            <person name="Caufield P.W."/>
            <person name="Cui Y."/>
            <person name="Zhang H."/>
            <person name="O'Toole P.W."/>
        </authorList>
    </citation>
    <scope>NUCLEOTIDE SEQUENCE [LARGE SCALE GENOMIC DNA]</scope>
    <source>
        <strain evidence="2 3">DSM 21115</strain>
    </source>
</reference>
<evidence type="ECO:0000313" key="2">
    <source>
        <dbReference type="EMBL" id="KRO29059.1"/>
    </source>
</evidence>
<keyword evidence="1" id="KW-0472">Membrane</keyword>